<dbReference type="InterPro" id="IPR030654">
    <property type="entry name" value="Sugar_lactone_oxidase"/>
</dbReference>
<dbReference type="InterPro" id="IPR016169">
    <property type="entry name" value="FAD-bd_PCMH_sub2"/>
</dbReference>
<dbReference type="Pfam" id="PF04030">
    <property type="entry name" value="ALO"/>
    <property type="match status" value="1"/>
</dbReference>
<evidence type="ECO:0000313" key="13">
    <source>
        <dbReference type="EMBL" id="KAK9767078.1"/>
    </source>
</evidence>
<keyword evidence="9" id="KW-0472">Membrane</keyword>
<dbReference type="SUPFAM" id="SSF56176">
    <property type="entry name" value="FAD-binding/transporter-associated domain-like"/>
    <property type="match status" value="1"/>
</dbReference>
<evidence type="ECO:0000313" key="14">
    <source>
        <dbReference type="Proteomes" id="UP001479436"/>
    </source>
</evidence>
<dbReference type="PIRSF" id="PIRSF000136">
    <property type="entry name" value="LGO_GLO"/>
    <property type="match status" value="1"/>
</dbReference>
<dbReference type="Pfam" id="PF01565">
    <property type="entry name" value="FAD_binding_4"/>
    <property type="match status" value="1"/>
</dbReference>
<evidence type="ECO:0000256" key="7">
    <source>
        <dbReference type="ARBA" id="ARBA00022827"/>
    </source>
</evidence>
<dbReference type="Gene3D" id="3.30.70.2520">
    <property type="match status" value="1"/>
</dbReference>
<dbReference type="Gene3D" id="3.30.43.10">
    <property type="entry name" value="Uridine Diphospho-n-acetylenolpyruvylglucosamine Reductase, domain 2"/>
    <property type="match status" value="1"/>
</dbReference>
<evidence type="ECO:0000256" key="11">
    <source>
        <dbReference type="RuleBase" id="RU367158"/>
    </source>
</evidence>
<feature type="domain" description="FAD-binding PCMH-type" evidence="12">
    <location>
        <begin position="20"/>
        <end position="190"/>
    </location>
</feature>
<dbReference type="PROSITE" id="PS51387">
    <property type="entry name" value="FAD_PCMH"/>
    <property type="match status" value="1"/>
</dbReference>
<sequence>MNIAKKGQTEVTYTNWANTYSCKPELYFQPETEEEIIEIIQLAKANGKNIRVVGAGHSPSDLCLTDGYLLSLDKLNKVLKVDHKNHSVTVQAGIRLMDLHEELNKVGLAMSNLGSISEQSVAGAISTATHGTGVEYGCISTQVTEITLLTADCRRIQCSESHNADLFHAALCSLGCLGVILETTIQCEPAFTLSAVQEIRKFDEVMNDFNNLIRTAEHVRFWWIPHTEDVVVWQANRTEDKAEPAPYPGWFKDQFIRVHLYQYLLNVGRYVPSIIPYVNRKYVDWLFTEKQVVKDRSDKVFNFDCLFPQYVNEWAIPWEHTADAMRDIRQFIQDANLKVHFSIEVRFVKEDEVWLSPAYKSNVVYIGIIMYRPYGKPVSYKKYWAGYEKIMKSYRGRPHWAKAHPLTPSDLSAIYPKFDEFCRLRANLDPTGVFLNAYTRRHLLGLPDKAKL</sequence>
<dbReference type="PANTHER" id="PTHR43762:SF1">
    <property type="entry name" value="D-ARABINONO-1,4-LACTONE OXIDASE"/>
    <property type="match status" value="1"/>
</dbReference>
<evidence type="ECO:0000256" key="1">
    <source>
        <dbReference type="ARBA" id="ARBA00001974"/>
    </source>
</evidence>
<dbReference type="NCBIfam" id="TIGR01679">
    <property type="entry name" value="bact_FAD_ox"/>
    <property type="match status" value="1"/>
</dbReference>
<dbReference type="InterPro" id="IPR016166">
    <property type="entry name" value="FAD-bd_PCMH"/>
</dbReference>
<keyword evidence="6 11" id="KW-0285">Flavoprotein</keyword>
<proteinExistence type="inferred from homology"/>
<evidence type="ECO:0000256" key="2">
    <source>
        <dbReference type="ARBA" id="ARBA00004370"/>
    </source>
</evidence>
<dbReference type="InterPro" id="IPR016171">
    <property type="entry name" value="Vanillyl_alc_oxidase_C-sub2"/>
</dbReference>
<evidence type="ECO:0000256" key="9">
    <source>
        <dbReference type="ARBA" id="ARBA00023136"/>
    </source>
</evidence>
<dbReference type="PANTHER" id="PTHR43762">
    <property type="entry name" value="L-GULONOLACTONE OXIDASE"/>
    <property type="match status" value="1"/>
</dbReference>
<comment type="catalytic activity">
    <reaction evidence="11">
        <text>D-arabinono-1,4-lactone + O2 = dehydro-D-arabinono-1,4-lactone + H2O2 + H(+)</text>
        <dbReference type="Rhea" id="RHEA:23756"/>
        <dbReference type="ChEBI" id="CHEBI:15378"/>
        <dbReference type="ChEBI" id="CHEBI:15379"/>
        <dbReference type="ChEBI" id="CHEBI:16240"/>
        <dbReference type="ChEBI" id="CHEBI:16292"/>
        <dbReference type="ChEBI" id="CHEBI:58277"/>
        <dbReference type="EC" id="1.1.3.37"/>
    </reaction>
</comment>
<evidence type="ECO:0000256" key="6">
    <source>
        <dbReference type="ARBA" id="ARBA00022630"/>
    </source>
</evidence>
<organism evidence="13 14">
    <name type="scientific">Basidiobolus ranarum</name>
    <dbReference type="NCBI Taxonomy" id="34480"/>
    <lineage>
        <taxon>Eukaryota</taxon>
        <taxon>Fungi</taxon>
        <taxon>Fungi incertae sedis</taxon>
        <taxon>Zoopagomycota</taxon>
        <taxon>Entomophthoromycotina</taxon>
        <taxon>Basidiobolomycetes</taxon>
        <taxon>Basidiobolales</taxon>
        <taxon>Basidiobolaceae</taxon>
        <taxon>Basidiobolus</taxon>
    </lineage>
</organism>
<dbReference type="NCBIfam" id="TIGR01678">
    <property type="entry name" value="FAD_lactone_ox"/>
    <property type="match status" value="1"/>
</dbReference>
<evidence type="ECO:0000256" key="5">
    <source>
        <dbReference type="ARBA" id="ARBA00013136"/>
    </source>
</evidence>
<keyword evidence="14" id="KW-1185">Reference proteome</keyword>
<dbReference type="InterPro" id="IPR036318">
    <property type="entry name" value="FAD-bd_PCMH-like_sf"/>
</dbReference>
<evidence type="ECO:0000256" key="3">
    <source>
        <dbReference type="ARBA" id="ARBA00005083"/>
    </source>
</evidence>
<evidence type="ECO:0000259" key="12">
    <source>
        <dbReference type="PROSITE" id="PS51387"/>
    </source>
</evidence>
<gene>
    <name evidence="13" type="primary">ALO1</name>
    <name evidence="13" type="ORF">K7432_003388</name>
</gene>
<accession>A0ABR2WZZ0</accession>
<dbReference type="InterPro" id="IPR006094">
    <property type="entry name" value="Oxid_FAD_bind_N"/>
</dbReference>
<keyword evidence="7 11" id="KW-0274">FAD</keyword>
<dbReference type="Gene3D" id="3.30.465.10">
    <property type="match status" value="1"/>
</dbReference>
<keyword evidence="8 11" id="KW-0560">Oxidoreductase</keyword>
<comment type="similarity">
    <text evidence="4 11">Belongs to the oxygen-dependent FAD-linked oxidoreductase family.</text>
</comment>
<reference evidence="13 14" key="1">
    <citation type="submission" date="2023-04" db="EMBL/GenBank/DDBJ databases">
        <title>Genome of Basidiobolus ranarum AG-B5.</title>
        <authorList>
            <person name="Stajich J.E."/>
            <person name="Carter-House D."/>
            <person name="Gryganskyi A."/>
        </authorList>
    </citation>
    <scope>NUCLEOTIDE SEQUENCE [LARGE SCALE GENOMIC DNA]</scope>
    <source>
        <strain evidence="13 14">AG-B5</strain>
    </source>
</reference>
<evidence type="ECO:0000256" key="10">
    <source>
        <dbReference type="ARBA" id="ARBA00033418"/>
    </source>
</evidence>
<dbReference type="Gene3D" id="1.10.45.10">
    <property type="entry name" value="Vanillyl-alcohol Oxidase, Chain A, domain 4"/>
    <property type="match status" value="1"/>
</dbReference>
<comment type="cofactor">
    <cofactor evidence="1 11">
        <name>FAD</name>
        <dbReference type="ChEBI" id="CHEBI:57692"/>
    </cofactor>
</comment>
<evidence type="ECO:0000256" key="4">
    <source>
        <dbReference type="ARBA" id="ARBA00005466"/>
    </source>
</evidence>
<evidence type="ECO:0000256" key="8">
    <source>
        <dbReference type="ARBA" id="ARBA00023002"/>
    </source>
</evidence>
<dbReference type="InterPro" id="IPR010031">
    <property type="entry name" value="FAD_lactone_oxidase-like"/>
</dbReference>
<comment type="pathway">
    <text evidence="3 11">Cofactor biosynthesis; D-erythroascorbate biosynthesis; dehydro-D-arabinono-1,4-lactone from D-arabinose: step 2/2.</text>
</comment>
<dbReference type="Proteomes" id="UP001479436">
    <property type="component" value="Unassembled WGS sequence"/>
</dbReference>
<dbReference type="InterPro" id="IPR007173">
    <property type="entry name" value="ALO_C"/>
</dbReference>
<protein>
    <recommendedName>
        <fullName evidence="5 11">D-arabinono-1,4-lactone oxidase</fullName>
        <shortName evidence="11">ALO</shortName>
        <ecNumber evidence="5 11">1.1.3.37</ecNumber>
    </recommendedName>
    <alternativeName>
        <fullName evidence="10 11">L-galactono-gamma-lactone oxidase</fullName>
    </alternativeName>
</protein>
<dbReference type="EC" id="1.1.3.37" evidence="5 11"/>
<dbReference type="EMBL" id="JASJQH010000103">
    <property type="protein sequence ID" value="KAK9767078.1"/>
    <property type="molecule type" value="Genomic_DNA"/>
</dbReference>
<comment type="caution">
    <text evidence="13">The sequence shown here is derived from an EMBL/GenBank/DDBJ whole genome shotgun (WGS) entry which is preliminary data.</text>
</comment>
<keyword evidence="11" id="KW-0496">Mitochondrion</keyword>
<name>A0ABR2WZZ0_9FUNG</name>
<dbReference type="InterPro" id="IPR016167">
    <property type="entry name" value="FAD-bd_PCMH_sub1"/>
</dbReference>
<comment type="subcellular location">
    <subcellularLocation>
        <location evidence="2">Membrane</location>
    </subcellularLocation>
    <subcellularLocation>
        <location evidence="11">Mitochondrion membrane</location>
    </subcellularLocation>
</comment>